<proteinExistence type="inferred from homology"/>
<evidence type="ECO:0000256" key="7">
    <source>
        <dbReference type="PIRSR" id="PIRSR604294-1"/>
    </source>
</evidence>
<dbReference type="GO" id="GO:0046872">
    <property type="term" value="F:metal ion binding"/>
    <property type="evidence" value="ECO:0007669"/>
    <property type="project" value="UniProtKB-KW"/>
</dbReference>
<keyword evidence="10" id="KW-1185">Reference proteome</keyword>
<feature type="binding site" evidence="7">
    <location>
        <position position="229"/>
    </location>
    <ligand>
        <name>Fe cation</name>
        <dbReference type="ChEBI" id="CHEBI:24875"/>
        <note>catalytic</note>
    </ligand>
</feature>
<comment type="catalytic activity">
    <reaction evidence="6">
        <text>all-trans-zeaxanthin + 2 O2 = 4,9-dimethyldodeca-2,4,6,8,10-pentaenedial + 2 (3R)-hydroxy-beta-ionone</text>
        <dbReference type="Rhea" id="RHEA:26393"/>
        <dbReference type="ChEBI" id="CHEBI:15379"/>
        <dbReference type="ChEBI" id="CHEBI:27547"/>
        <dbReference type="ChEBI" id="CHEBI:53171"/>
        <dbReference type="ChEBI" id="CHEBI:53173"/>
        <dbReference type="EC" id="1.14.99.n4"/>
    </reaction>
</comment>
<dbReference type="GO" id="GO:0010436">
    <property type="term" value="F:carotenoid dioxygenase activity"/>
    <property type="evidence" value="ECO:0007669"/>
    <property type="project" value="TreeGrafter"/>
</dbReference>
<dbReference type="Pfam" id="PF03055">
    <property type="entry name" value="RPE65"/>
    <property type="match status" value="1"/>
</dbReference>
<evidence type="ECO:0000256" key="3">
    <source>
        <dbReference type="ARBA" id="ARBA00023002"/>
    </source>
</evidence>
<keyword evidence="3" id="KW-0560">Oxidoreductase</keyword>
<evidence type="ECO:0000256" key="5">
    <source>
        <dbReference type="ARBA" id="ARBA00039084"/>
    </source>
</evidence>
<feature type="binding site" evidence="7">
    <location>
        <position position="349"/>
    </location>
    <ligand>
        <name>Fe cation</name>
        <dbReference type="ChEBI" id="CHEBI:24875"/>
        <note>catalytic</note>
    </ligand>
</feature>
<evidence type="ECO:0000313" key="9">
    <source>
        <dbReference type="EMBL" id="GLC54223.1"/>
    </source>
</evidence>
<evidence type="ECO:0000256" key="1">
    <source>
        <dbReference type="ARBA" id="ARBA00006787"/>
    </source>
</evidence>
<dbReference type="PANTHER" id="PTHR10543:SF89">
    <property type="entry name" value="CAROTENOID 9,10(9',10')-CLEAVAGE DIOXYGENASE 1"/>
    <property type="match status" value="1"/>
</dbReference>
<keyword evidence="2 7" id="KW-0479">Metal-binding</keyword>
<dbReference type="EMBL" id="BRXU01000009">
    <property type="protein sequence ID" value="GLC54223.1"/>
    <property type="molecule type" value="Genomic_DNA"/>
</dbReference>
<feature type="binding site" evidence="7">
    <location>
        <position position="278"/>
    </location>
    <ligand>
        <name>Fe cation</name>
        <dbReference type="ChEBI" id="CHEBI:24875"/>
        <note>catalytic</note>
    </ligand>
</feature>
<feature type="transmembrane region" description="Helical" evidence="8">
    <location>
        <begin position="13"/>
        <end position="30"/>
    </location>
</feature>
<evidence type="ECO:0000313" key="10">
    <source>
        <dbReference type="Proteomes" id="UP001165080"/>
    </source>
</evidence>
<sequence>MDFAFPQPSTSKWLLYAVPAACLTTSYMIYTQRRTLFGWVYGLAAKNPKPAGQAYLSGNFGPVHEELLEEVQVVEGKLPEGLEGCFVRNGPNPFFKPAGGYHWFDGDGMLHLVRIRDGRASYCNRFVDTERLRQERAAGRPLFMRLGDMYGVRGLALLVLNKLGLRIGAMTTANGAGTANTALVYHAGRLLALHEGDLPYAVRILCSGLMETMGRLRVDPSWNRSFTAHPKRDPVNGELMFLGYSVETKPYVKMGIMDEQGRMTRQWAVELPRPVMMHDMAATERYLVVLDLPLCFEPEAMVKDKTVPFKLRKDFPSRIGLLRRDQPSCPEGPAEVQWFEFPTGFMAFHVANAWDEANGDVKVYACQMDDLTLDLEVMQDRELARLTEYTLSPSTGTATSRRLTEVVGDFPVVHPGKATRPCKWSYVAVMDGTSCMPAFTGIAKMDLGAAPGTDACVGMVKYPAGTLGGEAVFVPRDGATAEDDGYLVVYVYDDKENASYMNVYDARSMASTPLASLRMPRRVPYGFHGTWVTEEQLKKQLHWI</sequence>
<name>A0A9W6F2H0_9CHLO</name>
<evidence type="ECO:0000256" key="6">
    <source>
        <dbReference type="ARBA" id="ARBA00048709"/>
    </source>
</evidence>
<organism evidence="9 10">
    <name type="scientific">Pleodorina starrii</name>
    <dbReference type="NCBI Taxonomy" id="330485"/>
    <lineage>
        <taxon>Eukaryota</taxon>
        <taxon>Viridiplantae</taxon>
        <taxon>Chlorophyta</taxon>
        <taxon>core chlorophytes</taxon>
        <taxon>Chlorophyceae</taxon>
        <taxon>CS clade</taxon>
        <taxon>Chlamydomonadales</taxon>
        <taxon>Volvocaceae</taxon>
        <taxon>Pleodorina</taxon>
    </lineage>
</organism>
<keyword evidence="4 7" id="KW-0408">Iron</keyword>
<feature type="binding site" evidence="7">
    <location>
        <position position="528"/>
    </location>
    <ligand>
        <name>Fe cation</name>
        <dbReference type="ChEBI" id="CHEBI:24875"/>
        <note>catalytic</note>
    </ligand>
</feature>
<dbReference type="Proteomes" id="UP001165080">
    <property type="component" value="Unassembled WGS sequence"/>
</dbReference>
<dbReference type="GO" id="GO:0016121">
    <property type="term" value="P:carotene catabolic process"/>
    <property type="evidence" value="ECO:0007669"/>
    <property type="project" value="TreeGrafter"/>
</dbReference>
<keyword evidence="8" id="KW-1133">Transmembrane helix</keyword>
<keyword evidence="8" id="KW-0812">Transmembrane</keyword>
<dbReference type="InterPro" id="IPR004294">
    <property type="entry name" value="Carotenoid_Oase"/>
</dbReference>
<comment type="cofactor">
    <cofactor evidence="7">
        <name>Fe(2+)</name>
        <dbReference type="ChEBI" id="CHEBI:29033"/>
    </cofactor>
    <text evidence="7">Binds 1 Fe(2+) ion per subunit.</text>
</comment>
<evidence type="ECO:0000256" key="8">
    <source>
        <dbReference type="SAM" id="Phobius"/>
    </source>
</evidence>
<comment type="caution">
    <text evidence="9">The sequence shown here is derived from an EMBL/GenBank/DDBJ whole genome shotgun (WGS) entry which is preliminary data.</text>
</comment>
<dbReference type="AlphaFoldDB" id="A0A9W6F2H0"/>
<protein>
    <recommendedName>
        <fullName evidence="5">carotenoid 9,10-dioxygenase</fullName>
        <ecNumber evidence="5">1.14.99.n4</ecNumber>
    </recommendedName>
</protein>
<dbReference type="PANTHER" id="PTHR10543">
    <property type="entry name" value="BETA-CAROTENE DIOXYGENASE"/>
    <property type="match status" value="1"/>
</dbReference>
<accession>A0A9W6F2H0</accession>
<gene>
    <name evidence="9" type="primary">PLEST001699</name>
    <name evidence="9" type="ORF">PLESTB_000836900</name>
</gene>
<dbReference type="GO" id="GO:0009570">
    <property type="term" value="C:chloroplast stroma"/>
    <property type="evidence" value="ECO:0007669"/>
    <property type="project" value="TreeGrafter"/>
</dbReference>
<evidence type="ECO:0000256" key="2">
    <source>
        <dbReference type="ARBA" id="ARBA00022723"/>
    </source>
</evidence>
<evidence type="ECO:0000256" key="4">
    <source>
        <dbReference type="ARBA" id="ARBA00023004"/>
    </source>
</evidence>
<reference evidence="9 10" key="1">
    <citation type="journal article" date="2023" name="Commun. Biol.">
        <title>Reorganization of the ancestral sex-determining regions during the evolution of trioecy in Pleodorina starrii.</title>
        <authorList>
            <person name="Takahashi K."/>
            <person name="Suzuki S."/>
            <person name="Kawai-Toyooka H."/>
            <person name="Yamamoto K."/>
            <person name="Hamaji T."/>
            <person name="Ootsuki R."/>
            <person name="Yamaguchi H."/>
            <person name="Kawachi M."/>
            <person name="Higashiyama T."/>
            <person name="Nozaki H."/>
        </authorList>
    </citation>
    <scope>NUCLEOTIDE SEQUENCE [LARGE SCALE GENOMIC DNA]</scope>
    <source>
        <strain evidence="9 10">NIES-4479</strain>
    </source>
</reference>
<keyword evidence="8" id="KW-0472">Membrane</keyword>
<comment type="similarity">
    <text evidence="1">Belongs to the carotenoid oxygenase family.</text>
</comment>
<dbReference type="EC" id="1.14.99.n4" evidence="5"/>